<dbReference type="SUPFAM" id="SSF56672">
    <property type="entry name" value="DNA/RNA polymerases"/>
    <property type="match status" value="1"/>
</dbReference>
<dbReference type="OrthoDB" id="125475at2759"/>
<dbReference type="PANTHER" id="PTHR33064:SF37">
    <property type="entry name" value="RIBONUCLEASE H"/>
    <property type="match status" value="1"/>
</dbReference>
<comment type="caution">
    <text evidence="2">The sequence shown here is derived from an EMBL/GenBank/DDBJ whole genome shotgun (WGS) entry which is preliminary data.</text>
</comment>
<gene>
    <name evidence="2" type="ORF">PHMEG_00032250</name>
</gene>
<accession>A0A225UVY6</accession>
<proteinExistence type="predicted"/>
<name>A0A225UVY6_9STRA</name>
<dbReference type="AlphaFoldDB" id="A0A225UVY6"/>
<evidence type="ECO:0000313" key="3">
    <source>
        <dbReference type="Proteomes" id="UP000198211"/>
    </source>
</evidence>
<keyword evidence="3" id="KW-1185">Reference proteome</keyword>
<feature type="region of interest" description="Disordered" evidence="1">
    <location>
        <begin position="96"/>
        <end position="161"/>
    </location>
</feature>
<dbReference type="InterPro" id="IPR043502">
    <property type="entry name" value="DNA/RNA_pol_sf"/>
</dbReference>
<dbReference type="PANTHER" id="PTHR33064">
    <property type="entry name" value="POL PROTEIN"/>
    <property type="match status" value="1"/>
</dbReference>
<dbReference type="Proteomes" id="UP000198211">
    <property type="component" value="Unassembled WGS sequence"/>
</dbReference>
<feature type="compositionally biased region" description="Basic and acidic residues" evidence="1">
    <location>
        <begin position="135"/>
        <end position="147"/>
    </location>
</feature>
<evidence type="ECO:0000256" key="1">
    <source>
        <dbReference type="SAM" id="MobiDB-lite"/>
    </source>
</evidence>
<dbReference type="Gene3D" id="3.10.10.10">
    <property type="entry name" value="HIV Type 1 Reverse Transcriptase, subunit A, domain 1"/>
    <property type="match status" value="1"/>
</dbReference>
<feature type="compositionally biased region" description="Low complexity" evidence="1">
    <location>
        <begin position="149"/>
        <end position="159"/>
    </location>
</feature>
<dbReference type="EMBL" id="NBNE01010660">
    <property type="protein sequence ID" value="OWY97270.1"/>
    <property type="molecule type" value="Genomic_DNA"/>
</dbReference>
<protein>
    <submittedName>
        <fullName evidence="2">Uncharacterized protein</fullName>
    </submittedName>
</protein>
<feature type="compositionally biased region" description="Low complexity" evidence="1">
    <location>
        <begin position="101"/>
        <end position="128"/>
    </location>
</feature>
<organism evidence="2 3">
    <name type="scientific">Phytophthora megakarya</name>
    <dbReference type="NCBI Taxonomy" id="4795"/>
    <lineage>
        <taxon>Eukaryota</taxon>
        <taxon>Sar</taxon>
        <taxon>Stramenopiles</taxon>
        <taxon>Oomycota</taxon>
        <taxon>Peronosporomycetes</taxon>
        <taxon>Peronosporales</taxon>
        <taxon>Peronosporaceae</taxon>
        <taxon>Phytophthora</taxon>
    </lineage>
</organism>
<evidence type="ECO:0000313" key="2">
    <source>
        <dbReference type="EMBL" id="OWY97270.1"/>
    </source>
</evidence>
<sequence length="451" mass="50198">MDDCDARVFRYFQDFTKIVEENGLQGLIGKSDPSLPGYKDRMKARCRLLIENLQPVVLKEQIERLVELERRDCKTDDVALFNLILVHTKAQQRFHHLSKESGTARSSQRQSSAGAASTSGQKQGASSTKPPRVSEQQDTRPGSDRNKATSKSPKTTTPPIDGCLVCHGPHWMRECPTATEEQREEALARYRAAKDRSNSVVRSKVVKARDSANTVKINNLLEVIVIPSGVVHSLMALQPDLPVRRLHAPTQVVVADGRRLECDSTVEVDLQLNTAAGVVNVPHVTCVVMASDEEELLLGKDILSDLGINVDDMLAQLAHGADFVDDGDNYGVGDESQEHSIMEDTQGKILDKYPDVWQDSLNDESPREWSRIKRWRHSTKMQTTQRQFIREHVALLSKSGLIRENRAARWASPVVPVRKPGSKTEFRLTIDYEAVNRATVPLAGTMPNAAA</sequence>
<feature type="non-terminal residue" evidence="2">
    <location>
        <position position="451"/>
    </location>
</feature>
<dbReference type="InterPro" id="IPR051320">
    <property type="entry name" value="Viral_Replic_Matur_Polypro"/>
</dbReference>
<reference evidence="3" key="1">
    <citation type="submission" date="2017-03" db="EMBL/GenBank/DDBJ databases">
        <title>Phytopthora megakarya and P. palmivora, two closely related causual agents of cacao black pod achieved similar genome size and gene model numbers by different mechanisms.</title>
        <authorList>
            <person name="Ali S."/>
            <person name="Shao J."/>
            <person name="Larry D.J."/>
            <person name="Kronmiller B."/>
            <person name="Shen D."/>
            <person name="Strem M.D."/>
            <person name="Melnick R.L."/>
            <person name="Guiltinan M.J."/>
            <person name="Tyler B.M."/>
            <person name="Meinhardt L.W."/>
            <person name="Bailey B.A."/>
        </authorList>
    </citation>
    <scope>NUCLEOTIDE SEQUENCE [LARGE SCALE GENOMIC DNA]</scope>
    <source>
        <strain evidence="3">zdho120</strain>
    </source>
</reference>